<dbReference type="KEGG" id="pka:PQ456_22030"/>
<gene>
    <name evidence="1" type="ORF">PQ456_22030</name>
</gene>
<protein>
    <submittedName>
        <fullName evidence="1">Uncharacterized protein</fullName>
    </submittedName>
</protein>
<evidence type="ECO:0000313" key="2">
    <source>
        <dbReference type="Proteomes" id="UP001220509"/>
    </source>
</evidence>
<organism evidence="1 2">
    <name type="scientific">Paenibacillus kyungheensis</name>
    <dbReference type="NCBI Taxonomy" id="1452732"/>
    <lineage>
        <taxon>Bacteria</taxon>
        <taxon>Bacillati</taxon>
        <taxon>Bacillota</taxon>
        <taxon>Bacilli</taxon>
        <taxon>Bacillales</taxon>
        <taxon>Paenibacillaceae</taxon>
        <taxon>Paenibacillus</taxon>
    </lineage>
</organism>
<sequence>MDQPPSRIHLGKAIRQVARTIIRWPQIESLHICNTSSVLFSKRELDSVYAELYWFRLTALQVAVLLHIQQRHYNLNMYEARYMMTTAIELAFQDADLSRTDTTKIRSKLSEEMEYYFKRLDLSNLSDRMSTVADLLRSFANRTLILCTSVQIEHHQDQREQVLVQEATVIWDKVTHELEELLRNIKIIEFEQ</sequence>
<accession>A0AAX3M0L7</accession>
<reference evidence="1 2" key="1">
    <citation type="submission" date="2023-02" db="EMBL/GenBank/DDBJ databases">
        <title>Genome sequence of Paenibacillus kyungheensis KACC 18744.</title>
        <authorList>
            <person name="Kim S."/>
            <person name="Heo J."/>
            <person name="Kwon S.-W."/>
        </authorList>
    </citation>
    <scope>NUCLEOTIDE SEQUENCE [LARGE SCALE GENOMIC DNA]</scope>
    <source>
        <strain evidence="1 2">KACC 18744</strain>
    </source>
</reference>
<dbReference type="AlphaFoldDB" id="A0AAX3M0L7"/>
<dbReference type="Proteomes" id="UP001220509">
    <property type="component" value="Chromosome"/>
</dbReference>
<evidence type="ECO:0000313" key="1">
    <source>
        <dbReference type="EMBL" id="WCT55794.1"/>
    </source>
</evidence>
<dbReference type="RefSeq" id="WP_273614144.1">
    <property type="nucleotide sequence ID" value="NZ_CP117416.1"/>
</dbReference>
<proteinExistence type="predicted"/>
<dbReference type="EMBL" id="CP117416">
    <property type="protein sequence ID" value="WCT55794.1"/>
    <property type="molecule type" value="Genomic_DNA"/>
</dbReference>
<keyword evidence="2" id="KW-1185">Reference proteome</keyword>
<name>A0AAX3M0L7_9BACL</name>